<dbReference type="Proteomes" id="UP001610861">
    <property type="component" value="Unassembled WGS sequence"/>
</dbReference>
<comment type="caution">
    <text evidence="1">The sequence shown here is derived from an EMBL/GenBank/DDBJ whole genome shotgun (WGS) entry which is preliminary data.</text>
</comment>
<reference evidence="1 2" key="1">
    <citation type="submission" date="2024-09" db="EMBL/GenBank/DDBJ databases">
        <authorList>
            <person name="Pan X."/>
        </authorList>
    </citation>
    <scope>NUCLEOTIDE SEQUENCE [LARGE SCALE GENOMIC DNA]</scope>
    <source>
        <strain evidence="1 2">B2969</strain>
    </source>
</reference>
<evidence type="ECO:0000313" key="1">
    <source>
        <dbReference type="EMBL" id="MFH8251961.1"/>
    </source>
</evidence>
<evidence type="ECO:0008006" key="3">
    <source>
        <dbReference type="Google" id="ProtNLM"/>
    </source>
</evidence>
<evidence type="ECO:0000313" key="2">
    <source>
        <dbReference type="Proteomes" id="UP001610861"/>
    </source>
</evidence>
<sequence length="114" mass="12287">MPFRSQRTLEAWLEEFRAEGHAVPGALKVIVQDGEAGANTGLVAVELANASTVTYIQPVAPFAVSWVVTMEPREDALVLDAEGVLQLGNELAMVADLCRFLEQKSAEFIGTDTP</sequence>
<gene>
    <name evidence="1" type="ORF">ACH3VR_16470</name>
</gene>
<dbReference type="EMBL" id="JBIQWL010000006">
    <property type="protein sequence ID" value="MFH8251961.1"/>
    <property type="molecule type" value="Genomic_DNA"/>
</dbReference>
<keyword evidence="2" id="KW-1185">Reference proteome</keyword>
<accession>A0ABW7QAP8</accession>
<organism evidence="1 2">
    <name type="scientific">Microbacterium alkaliflavum</name>
    <dbReference type="NCBI Taxonomy" id="3248839"/>
    <lineage>
        <taxon>Bacteria</taxon>
        <taxon>Bacillati</taxon>
        <taxon>Actinomycetota</taxon>
        <taxon>Actinomycetes</taxon>
        <taxon>Micrococcales</taxon>
        <taxon>Microbacteriaceae</taxon>
        <taxon>Microbacterium</taxon>
    </lineage>
</organism>
<name>A0ABW7QAP8_9MICO</name>
<proteinExistence type="predicted"/>
<protein>
    <recommendedName>
        <fullName evidence="3">Protein-L-isoaspartate carboxylmethyltransferase</fullName>
    </recommendedName>
</protein>
<dbReference type="RefSeq" id="WP_397557408.1">
    <property type="nucleotide sequence ID" value="NZ_JBIQWL010000006.1"/>
</dbReference>